<protein>
    <submittedName>
        <fullName evidence="1">Uncharacterized protein</fullName>
    </submittedName>
</protein>
<proteinExistence type="predicted"/>
<sequence>MTSVGNGQFEFIDSSSRIMYTTAHFAISQLELWDYMKKDTDSYMFSEDQEVHRIYAKIEQLGYNGHSGCSFGCTLRAMKFIAQNGYDKFREDYLATS</sequence>
<evidence type="ECO:0000313" key="1">
    <source>
        <dbReference type="EMBL" id="QHU10964.1"/>
    </source>
</evidence>
<organism evidence="1">
    <name type="scientific">viral metagenome</name>
    <dbReference type="NCBI Taxonomy" id="1070528"/>
    <lineage>
        <taxon>unclassified sequences</taxon>
        <taxon>metagenomes</taxon>
        <taxon>organismal metagenomes</taxon>
    </lineage>
</organism>
<accession>A0A6C0K4H3</accession>
<name>A0A6C0K4H3_9ZZZZ</name>
<dbReference type="EMBL" id="MN740777">
    <property type="protein sequence ID" value="QHU10964.1"/>
    <property type="molecule type" value="Genomic_DNA"/>
</dbReference>
<dbReference type="AlphaFoldDB" id="A0A6C0K4H3"/>
<reference evidence="1" key="1">
    <citation type="journal article" date="2020" name="Nature">
        <title>Giant virus diversity and host interactions through global metagenomics.</title>
        <authorList>
            <person name="Schulz F."/>
            <person name="Roux S."/>
            <person name="Paez-Espino D."/>
            <person name="Jungbluth S."/>
            <person name="Walsh D.A."/>
            <person name="Denef V.J."/>
            <person name="McMahon K.D."/>
            <person name="Konstantinidis K.T."/>
            <person name="Eloe-Fadrosh E.A."/>
            <person name="Kyrpides N.C."/>
            <person name="Woyke T."/>
        </authorList>
    </citation>
    <scope>NUCLEOTIDE SEQUENCE</scope>
    <source>
        <strain evidence="1">GVMAG-S-1101165-83</strain>
    </source>
</reference>